<dbReference type="GO" id="GO:0005829">
    <property type="term" value="C:cytosol"/>
    <property type="evidence" value="ECO:0007669"/>
    <property type="project" value="TreeGrafter"/>
</dbReference>
<dbReference type="OrthoDB" id="4084751at2759"/>
<comment type="catalytic activity">
    <reaction evidence="6">
        <text>a 1-acyl-sn-glycero-3-phosphocholine + H2O = sn-glycerol 3-phosphocholine + a fatty acid + H(+)</text>
        <dbReference type="Rhea" id="RHEA:15177"/>
        <dbReference type="ChEBI" id="CHEBI:15377"/>
        <dbReference type="ChEBI" id="CHEBI:15378"/>
        <dbReference type="ChEBI" id="CHEBI:16870"/>
        <dbReference type="ChEBI" id="CHEBI:28868"/>
        <dbReference type="ChEBI" id="CHEBI:58168"/>
        <dbReference type="EC" id="3.1.1.5"/>
    </reaction>
</comment>
<evidence type="ECO:0000313" key="9">
    <source>
        <dbReference type="EMBL" id="ODV61718.1"/>
    </source>
</evidence>
<evidence type="ECO:0000256" key="7">
    <source>
        <dbReference type="SAM" id="MobiDB-lite"/>
    </source>
</evidence>
<protein>
    <recommendedName>
        <fullName evidence="6">Lysophospholipase</fullName>
        <ecNumber evidence="6">3.1.1.5</ecNumber>
    </recommendedName>
</protein>
<feature type="compositionally biased region" description="Basic and acidic residues" evidence="7">
    <location>
        <begin position="343"/>
        <end position="355"/>
    </location>
</feature>
<evidence type="ECO:0000259" key="8">
    <source>
        <dbReference type="PROSITE" id="PS51210"/>
    </source>
</evidence>
<evidence type="ECO:0000256" key="2">
    <source>
        <dbReference type="ARBA" id="ARBA00022801"/>
    </source>
</evidence>
<dbReference type="RefSeq" id="XP_020048025.1">
    <property type="nucleotide sequence ID" value="XM_020191755.1"/>
</dbReference>
<dbReference type="EMBL" id="KV454479">
    <property type="protein sequence ID" value="ODV61718.1"/>
    <property type="molecule type" value="Genomic_DNA"/>
</dbReference>
<gene>
    <name evidence="9" type="ORF">ASCRUDRAFT_70176</name>
</gene>
<reference evidence="10" key="1">
    <citation type="submission" date="2016-05" db="EMBL/GenBank/DDBJ databases">
        <title>Comparative genomics of biotechnologically important yeasts.</title>
        <authorList>
            <consortium name="DOE Joint Genome Institute"/>
            <person name="Riley R."/>
            <person name="Haridas S."/>
            <person name="Wolfe K.H."/>
            <person name="Lopes M.R."/>
            <person name="Hittinger C.T."/>
            <person name="Goker M."/>
            <person name="Salamov A."/>
            <person name="Wisecaver J."/>
            <person name="Long T.M."/>
            <person name="Aerts A.L."/>
            <person name="Barry K."/>
            <person name="Choi C."/>
            <person name="Clum A."/>
            <person name="Coughlan A.Y."/>
            <person name="Deshpande S."/>
            <person name="Douglass A.P."/>
            <person name="Hanson S.J."/>
            <person name="Klenk H.-P."/>
            <person name="Labutti K."/>
            <person name="Lapidus A."/>
            <person name="Lindquist E."/>
            <person name="Lipzen A."/>
            <person name="Meier-Kolthoff J.P."/>
            <person name="Ohm R.A."/>
            <person name="Otillar R.P."/>
            <person name="Pangilinan J."/>
            <person name="Peng Y."/>
            <person name="Rokas A."/>
            <person name="Rosa C.A."/>
            <person name="Scheuner C."/>
            <person name="Sibirny A.A."/>
            <person name="Slot J.C."/>
            <person name="Stielow J.B."/>
            <person name="Sun H."/>
            <person name="Kurtzman C.P."/>
            <person name="Blackwell M."/>
            <person name="Grigoriev I.V."/>
            <person name="Jeffries T.W."/>
        </authorList>
    </citation>
    <scope>NUCLEOTIDE SEQUENCE [LARGE SCALE GENOMIC DNA]</scope>
    <source>
        <strain evidence="10">DSM 1968</strain>
    </source>
</reference>
<feature type="region of interest" description="Disordered" evidence="7">
    <location>
        <begin position="341"/>
        <end position="368"/>
    </location>
</feature>
<feature type="domain" description="PLA2c" evidence="8">
    <location>
        <begin position="143"/>
        <end position="398"/>
    </location>
</feature>
<keyword evidence="3 5" id="KW-0442">Lipid degradation</keyword>
<keyword evidence="2 5" id="KW-0378">Hydrolase</keyword>
<sequence>MANHINGQNLSKILILICLLLNFADCLSINYKKENTKIYKNNQNPFLNLNSFKHLKPFNSSFIKTKVNFTKNLNLHSNSFLDLDLSNKLLENLLNSFDNKDHRNISASNEDENDNQYNHYNPIKNYAPYTTLCPLNERLVRSAYFDGLNQPSSQLSLSLEEQNYIANRQQKTQVALENYLNRISIDGFNCSHFLKLSSKPTTISIAISGGGYRSMLTSAGAISALDIRTKNSTNLGHLGGLLQSTSYISSVSGGSWLLTSLMFHNFKSIEELRDDSKYWRLDSPLLEGIPDVNIDVNKLESTGDNQKNNENNFDFGNSNSNGNFPKMTFKDKILKSLNLSGKQKRENPIHDHDSDSNFDFNPITDSNNNNNNNDILDFQSYFHFDNIDAYESPFSDYH</sequence>
<evidence type="ECO:0000256" key="5">
    <source>
        <dbReference type="PROSITE-ProRule" id="PRU00555"/>
    </source>
</evidence>
<evidence type="ECO:0000256" key="1">
    <source>
        <dbReference type="ARBA" id="ARBA00008780"/>
    </source>
</evidence>
<proteinExistence type="inferred from homology"/>
<feature type="region of interest" description="Disordered" evidence="7">
    <location>
        <begin position="300"/>
        <end position="324"/>
    </location>
</feature>
<dbReference type="GO" id="GO:0004622">
    <property type="term" value="F:phosphatidylcholine lysophospholipase activity"/>
    <property type="evidence" value="ECO:0007669"/>
    <property type="project" value="UniProtKB-EC"/>
</dbReference>
<dbReference type="Gene3D" id="3.40.1090.10">
    <property type="entry name" value="Cytosolic phospholipase A2 catalytic domain"/>
    <property type="match status" value="1"/>
</dbReference>
<dbReference type="PANTHER" id="PTHR10728:SF56">
    <property type="entry name" value="MEIOTIC PHOSPHOLIPASE SPO1-RELATED"/>
    <property type="match status" value="1"/>
</dbReference>
<feature type="compositionally biased region" description="Low complexity" evidence="7">
    <location>
        <begin position="303"/>
        <end position="324"/>
    </location>
</feature>
<comment type="similarity">
    <text evidence="1 6">Belongs to the lysophospholipase family.</text>
</comment>
<evidence type="ECO:0000313" key="10">
    <source>
        <dbReference type="Proteomes" id="UP000095038"/>
    </source>
</evidence>
<keyword evidence="10" id="KW-1185">Reference proteome</keyword>
<feature type="chain" id="PRO_5008811454" description="Lysophospholipase" evidence="6">
    <location>
        <begin position="27"/>
        <end position="398"/>
    </location>
</feature>
<dbReference type="InterPro" id="IPR016035">
    <property type="entry name" value="Acyl_Trfase/lysoPLipase"/>
</dbReference>
<accession>A0A1D2VJB9</accession>
<dbReference type="GO" id="GO:0004623">
    <property type="term" value="F:phospholipase A2 activity"/>
    <property type="evidence" value="ECO:0007669"/>
    <property type="project" value="TreeGrafter"/>
</dbReference>
<evidence type="ECO:0000256" key="3">
    <source>
        <dbReference type="ARBA" id="ARBA00022963"/>
    </source>
</evidence>
<organism evidence="9 10">
    <name type="scientific">Ascoidea rubescens DSM 1968</name>
    <dbReference type="NCBI Taxonomy" id="1344418"/>
    <lineage>
        <taxon>Eukaryota</taxon>
        <taxon>Fungi</taxon>
        <taxon>Dikarya</taxon>
        <taxon>Ascomycota</taxon>
        <taxon>Saccharomycotina</taxon>
        <taxon>Saccharomycetes</taxon>
        <taxon>Ascoideaceae</taxon>
        <taxon>Ascoidea</taxon>
    </lineage>
</organism>
<dbReference type="InterPro" id="IPR002642">
    <property type="entry name" value="LysoPLipase_cat_dom"/>
</dbReference>
<dbReference type="Proteomes" id="UP000095038">
    <property type="component" value="Unassembled WGS sequence"/>
</dbReference>
<evidence type="ECO:0000256" key="6">
    <source>
        <dbReference type="RuleBase" id="RU362103"/>
    </source>
</evidence>
<dbReference type="EC" id="3.1.1.5" evidence="6"/>
<evidence type="ECO:0000256" key="4">
    <source>
        <dbReference type="ARBA" id="ARBA00023098"/>
    </source>
</evidence>
<dbReference type="PROSITE" id="PS51210">
    <property type="entry name" value="PLA2C"/>
    <property type="match status" value="1"/>
</dbReference>
<dbReference type="InParanoid" id="A0A1D2VJB9"/>
<dbReference type="GeneID" id="30965391"/>
<name>A0A1D2VJB9_9ASCO</name>
<dbReference type="GO" id="GO:0046475">
    <property type="term" value="P:glycerophospholipid catabolic process"/>
    <property type="evidence" value="ECO:0007669"/>
    <property type="project" value="TreeGrafter"/>
</dbReference>
<dbReference type="AlphaFoldDB" id="A0A1D2VJB9"/>
<dbReference type="GO" id="GO:0005886">
    <property type="term" value="C:plasma membrane"/>
    <property type="evidence" value="ECO:0007669"/>
    <property type="project" value="TreeGrafter"/>
</dbReference>
<feature type="compositionally biased region" description="Polar residues" evidence="7">
    <location>
        <begin position="357"/>
        <end position="366"/>
    </location>
</feature>
<dbReference type="PANTHER" id="PTHR10728">
    <property type="entry name" value="CYTOSOLIC PHOSPHOLIPASE A2"/>
    <property type="match status" value="1"/>
</dbReference>
<dbReference type="STRING" id="1344418.A0A1D2VJB9"/>
<dbReference type="SUPFAM" id="SSF52151">
    <property type="entry name" value="FabD/lysophospholipase-like"/>
    <property type="match status" value="1"/>
</dbReference>
<dbReference type="GO" id="GO:0005783">
    <property type="term" value="C:endoplasmic reticulum"/>
    <property type="evidence" value="ECO:0007669"/>
    <property type="project" value="TreeGrafter"/>
</dbReference>
<dbReference type="Pfam" id="PF01735">
    <property type="entry name" value="PLA2_B"/>
    <property type="match status" value="1"/>
</dbReference>
<feature type="signal peptide" evidence="6">
    <location>
        <begin position="1"/>
        <end position="26"/>
    </location>
</feature>
<keyword evidence="6" id="KW-0732">Signal</keyword>
<dbReference type="GO" id="GO:0005576">
    <property type="term" value="C:extracellular region"/>
    <property type="evidence" value="ECO:0007669"/>
    <property type="project" value="TreeGrafter"/>
</dbReference>
<keyword evidence="4 5" id="KW-0443">Lipid metabolism</keyword>